<accession>A0ABQ2YVW0</accession>
<keyword evidence="4" id="KW-1185">Reference proteome</keyword>
<dbReference type="EMBL" id="BMXS01000013">
    <property type="protein sequence ID" value="GGX97092.1"/>
    <property type="molecule type" value="Genomic_DNA"/>
</dbReference>
<proteinExistence type="inferred from homology"/>
<feature type="domain" description="UspA" evidence="2">
    <location>
        <begin position="65"/>
        <end position="118"/>
    </location>
</feature>
<sequence>MRTLHVAVDESTNSLRSIALGELLNRQLDGRLVLTSVATQVDKRREALWQRLGEEGLERYRDGLRVEQGDDAAQVLAQLAANPDEALLCMTSHSRRPVSELFLGSVAAAVVQHSNALVVLGGPRFNPLVQERVETLMVCVDGSKLAEAVLPRAVSMAKELGAGLQLLHVVGTEAVKASALPQGIRATEPSDPGGHADIMESGYIHALACRIKEEYDFDADWEVLHGYEPAESIVSYLADQPNVMAVMTTHGRSGLSQLAAGSVSHEVLHEARCPVAVMRPAAPQDSANISWIRLRSH</sequence>
<dbReference type="SUPFAM" id="SSF52402">
    <property type="entry name" value="Adenine nucleotide alpha hydrolases-like"/>
    <property type="match status" value="2"/>
</dbReference>
<dbReference type="Pfam" id="PF00582">
    <property type="entry name" value="Usp"/>
    <property type="match status" value="2"/>
</dbReference>
<dbReference type="CDD" id="cd00293">
    <property type="entry name" value="USP-like"/>
    <property type="match status" value="1"/>
</dbReference>
<dbReference type="RefSeq" id="WP_189469837.1">
    <property type="nucleotide sequence ID" value="NZ_BMXS01000013.1"/>
</dbReference>
<protein>
    <recommendedName>
        <fullName evidence="2">UspA domain-containing protein</fullName>
    </recommendedName>
</protein>
<dbReference type="InterPro" id="IPR014729">
    <property type="entry name" value="Rossmann-like_a/b/a_fold"/>
</dbReference>
<dbReference type="Proteomes" id="UP000653056">
    <property type="component" value="Unassembled WGS sequence"/>
</dbReference>
<dbReference type="PANTHER" id="PTHR46268:SF6">
    <property type="entry name" value="UNIVERSAL STRESS PROTEIN UP12"/>
    <property type="match status" value="1"/>
</dbReference>
<evidence type="ECO:0000259" key="2">
    <source>
        <dbReference type="Pfam" id="PF00582"/>
    </source>
</evidence>
<organism evidence="3 4">
    <name type="scientific">Litchfieldella qijiaojingensis</name>
    <dbReference type="NCBI Taxonomy" id="980347"/>
    <lineage>
        <taxon>Bacteria</taxon>
        <taxon>Pseudomonadati</taxon>
        <taxon>Pseudomonadota</taxon>
        <taxon>Gammaproteobacteria</taxon>
        <taxon>Oceanospirillales</taxon>
        <taxon>Halomonadaceae</taxon>
        <taxon>Litchfieldella</taxon>
    </lineage>
</organism>
<feature type="domain" description="UspA" evidence="2">
    <location>
        <begin position="134"/>
        <end position="279"/>
    </location>
</feature>
<dbReference type="InterPro" id="IPR006015">
    <property type="entry name" value="Universal_stress_UspA"/>
</dbReference>
<dbReference type="InterPro" id="IPR006016">
    <property type="entry name" value="UspA"/>
</dbReference>
<evidence type="ECO:0000256" key="1">
    <source>
        <dbReference type="ARBA" id="ARBA00008791"/>
    </source>
</evidence>
<reference evidence="4" key="1">
    <citation type="journal article" date="2019" name="Int. J. Syst. Evol. Microbiol.">
        <title>The Global Catalogue of Microorganisms (GCM) 10K type strain sequencing project: providing services to taxonomists for standard genome sequencing and annotation.</title>
        <authorList>
            <consortium name="The Broad Institute Genomics Platform"/>
            <consortium name="The Broad Institute Genome Sequencing Center for Infectious Disease"/>
            <person name="Wu L."/>
            <person name="Ma J."/>
        </authorList>
    </citation>
    <scope>NUCLEOTIDE SEQUENCE [LARGE SCALE GENOMIC DNA]</scope>
    <source>
        <strain evidence="4">KCTC 22228</strain>
    </source>
</reference>
<name>A0ABQ2YVW0_9GAMM</name>
<gene>
    <name evidence="3" type="ORF">GCM10007160_25730</name>
</gene>
<comment type="similarity">
    <text evidence="1">Belongs to the universal stress protein A family.</text>
</comment>
<evidence type="ECO:0000313" key="4">
    <source>
        <dbReference type="Proteomes" id="UP000653056"/>
    </source>
</evidence>
<comment type="caution">
    <text evidence="3">The sequence shown here is derived from an EMBL/GenBank/DDBJ whole genome shotgun (WGS) entry which is preliminary data.</text>
</comment>
<dbReference type="Gene3D" id="3.40.50.620">
    <property type="entry name" value="HUPs"/>
    <property type="match status" value="2"/>
</dbReference>
<dbReference type="PRINTS" id="PR01438">
    <property type="entry name" value="UNVRSLSTRESS"/>
</dbReference>
<dbReference type="PANTHER" id="PTHR46268">
    <property type="entry name" value="STRESS RESPONSE PROTEIN NHAX"/>
    <property type="match status" value="1"/>
</dbReference>
<evidence type="ECO:0000313" key="3">
    <source>
        <dbReference type="EMBL" id="GGX97092.1"/>
    </source>
</evidence>